<accession>A0A9J7BKU1</accession>
<sequence length="109" mass="11752">MRKPEGHLRTAAETCFCLLVFCLPYWHSLLMAGITGSLSFLCLTILLAFVVGQAPQATAAFAACLRALPFSWMAPAPSVQRTWPVVPLALPLSGPALVPSFQRPPPLFS</sequence>
<dbReference type="RefSeq" id="WP_260792390.1">
    <property type="nucleotide sequence ID" value="NZ_CP093313.1"/>
</dbReference>
<reference evidence="2" key="1">
    <citation type="submission" date="2021-04" db="EMBL/GenBank/DDBJ databases">
        <title>Phylogenetic analysis of Acidobacteriaceae.</title>
        <authorList>
            <person name="Qiu L."/>
            <person name="Zhang Q."/>
        </authorList>
    </citation>
    <scope>NUCLEOTIDE SEQUENCE</scope>
    <source>
        <strain evidence="2">DSM 25168</strain>
    </source>
</reference>
<name>A0A9J7BKU1_9BACT</name>
<proteinExistence type="predicted"/>
<keyword evidence="1" id="KW-0812">Transmembrane</keyword>
<keyword evidence="1" id="KW-1133">Transmembrane helix</keyword>
<dbReference type="KEGG" id="orp:MOP44_21110"/>
<keyword evidence="1" id="KW-0472">Membrane</keyword>
<evidence type="ECO:0000313" key="3">
    <source>
        <dbReference type="Proteomes" id="UP001059380"/>
    </source>
</evidence>
<gene>
    <name evidence="2" type="ORF">MOP44_21110</name>
</gene>
<protein>
    <submittedName>
        <fullName evidence="2">Uncharacterized protein</fullName>
    </submittedName>
</protein>
<evidence type="ECO:0000256" key="1">
    <source>
        <dbReference type="SAM" id="Phobius"/>
    </source>
</evidence>
<feature type="transmembrane region" description="Helical" evidence="1">
    <location>
        <begin position="32"/>
        <end position="51"/>
    </location>
</feature>
<dbReference type="Proteomes" id="UP001059380">
    <property type="component" value="Chromosome"/>
</dbReference>
<dbReference type="EMBL" id="CP093313">
    <property type="protein sequence ID" value="UWZ83057.1"/>
    <property type="molecule type" value="Genomic_DNA"/>
</dbReference>
<organism evidence="2 3">
    <name type="scientific">Occallatibacter riparius</name>
    <dbReference type="NCBI Taxonomy" id="1002689"/>
    <lineage>
        <taxon>Bacteria</taxon>
        <taxon>Pseudomonadati</taxon>
        <taxon>Acidobacteriota</taxon>
        <taxon>Terriglobia</taxon>
        <taxon>Terriglobales</taxon>
        <taxon>Acidobacteriaceae</taxon>
        <taxon>Occallatibacter</taxon>
    </lineage>
</organism>
<evidence type="ECO:0000313" key="2">
    <source>
        <dbReference type="EMBL" id="UWZ83057.1"/>
    </source>
</evidence>
<keyword evidence="3" id="KW-1185">Reference proteome</keyword>
<dbReference type="AlphaFoldDB" id="A0A9J7BKU1"/>